<dbReference type="AlphaFoldDB" id="A0A2C8ZLN5"/>
<evidence type="ECO:0000259" key="5">
    <source>
        <dbReference type="PROSITE" id="PS50977"/>
    </source>
</evidence>
<evidence type="ECO:0000256" key="3">
    <source>
        <dbReference type="ARBA" id="ARBA00023163"/>
    </source>
</evidence>
<dbReference type="GO" id="GO:0003700">
    <property type="term" value="F:DNA-binding transcription factor activity"/>
    <property type="evidence" value="ECO:0007669"/>
    <property type="project" value="TreeGrafter"/>
</dbReference>
<gene>
    <name evidence="6" type="ORF">SAMN06296378_1636</name>
</gene>
<sequence>MTEAPPARVPRHPDVDGRIFDAALDILRSRGPLAVSIESVSAASGVAKTTIYRRFENRESLLTAAISTATTSVSFPEGLTAKDSLRWVLRHASDTIENVVGRGTVAAIIMNEDPQFTQLLLGMIRGSTKALRNDLRDRAITGEINRDVDIELAMSILLGVVVAELIRGRATDEAWVDSVLALLWPAFAV</sequence>
<keyword evidence="3" id="KW-0804">Transcription</keyword>
<dbReference type="Proteomes" id="UP000219440">
    <property type="component" value="Unassembled WGS sequence"/>
</dbReference>
<keyword evidence="7" id="KW-1185">Reference proteome</keyword>
<dbReference type="RefSeq" id="WP_097060736.1">
    <property type="nucleotide sequence ID" value="NZ_BMLC01000001.1"/>
</dbReference>
<dbReference type="PRINTS" id="PR00455">
    <property type="entry name" value="HTHTETR"/>
</dbReference>
<evidence type="ECO:0000256" key="2">
    <source>
        <dbReference type="ARBA" id="ARBA00023125"/>
    </source>
</evidence>
<dbReference type="Gene3D" id="1.10.357.10">
    <property type="entry name" value="Tetracycline Repressor, domain 2"/>
    <property type="match status" value="1"/>
</dbReference>
<reference evidence="6 7" key="1">
    <citation type="submission" date="2017-09" db="EMBL/GenBank/DDBJ databases">
        <authorList>
            <person name="Ehlers B."/>
            <person name="Leendertz F.H."/>
        </authorList>
    </citation>
    <scope>NUCLEOTIDE SEQUENCE [LARGE SCALE GENOMIC DNA]</scope>
    <source>
        <strain evidence="6 7">CGMCC 1.05381</strain>
    </source>
</reference>
<dbReference type="OrthoDB" id="9796019at2"/>
<dbReference type="PROSITE" id="PS50977">
    <property type="entry name" value="HTH_TETR_2"/>
    <property type="match status" value="1"/>
</dbReference>
<dbReference type="SUPFAM" id="SSF48498">
    <property type="entry name" value="Tetracyclin repressor-like, C-terminal domain"/>
    <property type="match status" value="1"/>
</dbReference>
<dbReference type="GO" id="GO:0000976">
    <property type="term" value="F:transcription cis-regulatory region binding"/>
    <property type="evidence" value="ECO:0007669"/>
    <property type="project" value="TreeGrafter"/>
</dbReference>
<name>A0A2C8ZLN5_9MICO</name>
<dbReference type="InterPro" id="IPR036271">
    <property type="entry name" value="Tet_transcr_reg_TetR-rel_C_sf"/>
</dbReference>
<accession>A0A2C8ZLN5</accession>
<dbReference type="Pfam" id="PF00440">
    <property type="entry name" value="TetR_N"/>
    <property type="match status" value="1"/>
</dbReference>
<dbReference type="EMBL" id="OCST01000003">
    <property type="protein sequence ID" value="SOE65886.1"/>
    <property type="molecule type" value="Genomic_DNA"/>
</dbReference>
<keyword evidence="2 4" id="KW-0238">DNA-binding</keyword>
<evidence type="ECO:0000313" key="7">
    <source>
        <dbReference type="Proteomes" id="UP000219440"/>
    </source>
</evidence>
<keyword evidence="1" id="KW-0805">Transcription regulation</keyword>
<organism evidence="6 7">
    <name type="scientific">Salinibacterium xinjiangense</name>
    <dbReference type="NCBI Taxonomy" id="386302"/>
    <lineage>
        <taxon>Bacteria</taxon>
        <taxon>Bacillati</taxon>
        <taxon>Actinomycetota</taxon>
        <taxon>Actinomycetes</taxon>
        <taxon>Micrococcales</taxon>
        <taxon>Microbacteriaceae</taxon>
        <taxon>Salinibacterium</taxon>
    </lineage>
</organism>
<dbReference type="PANTHER" id="PTHR30055">
    <property type="entry name" value="HTH-TYPE TRANSCRIPTIONAL REGULATOR RUTR"/>
    <property type="match status" value="1"/>
</dbReference>
<protein>
    <submittedName>
        <fullName evidence="6">Transcriptional regulator, TetR family</fullName>
    </submittedName>
</protein>
<feature type="DNA-binding region" description="H-T-H motif" evidence="4">
    <location>
        <begin position="36"/>
        <end position="55"/>
    </location>
</feature>
<evidence type="ECO:0000256" key="4">
    <source>
        <dbReference type="PROSITE-ProRule" id="PRU00335"/>
    </source>
</evidence>
<dbReference type="InterPro" id="IPR050109">
    <property type="entry name" value="HTH-type_TetR-like_transc_reg"/>
</dbReference>
<dbReference type="SUPFAM" id="SSF46689">
    <property type="entry name" value="Homeodomain-like"/>
    <property type="match status" value="1"/>
</dbReference>
<proteinExistence type="predicted"/>
<evidence type="ECO:0000313" key="6">
    <source>
        <dbReference type="EMBL" id="SOE65886.1"/>
    </source>
</evidence>
<feature type="domain" description="HTH tetR-type" evidence="5">
    <location>
        <begin position="13"/>
        <end position="73"/>
    </location>
</feature>
<dbReference type="Pfam" id="PF16859">
    <property type="entry name" value="TetR_C_11"/>
    <property type="match status" value="1"/>
</dbReference>
<dbReference type="InterPro" id="IPR011075">
    <property type="entry name" value="TetR_C"/>
</dbReference>
<dbReference type="InterPro" id="IPR009057">
    <property type="entry name" value="Homeodomain-like_sf"/>
</dbReference>
<dbReference type="InterPro" id="IPR001647">
    <property type="entry name" value="HTH_TetR"/>
</dbReference>
<evidence type="ECO:0000256" key="1">
    <source>
        <dbReference type="ARBA" id="ARBA00023015"/>
    </source>
</evidence>
<dbReference type="PANTHER" id="PTHR30055:SF230">
    <property type="entry name" value="TRANSCRIPTIONAL REGULATORY PROTEIN (PROBABLY TETR-FAMILY)-RELATED"/>
    <property type="match status" value="1"/>
</dbReference>